<dbReference type="PROSITE" id="PS50853">
    <property type="entry name" value="FN3"/>
    <property type="match status" value="1"/>
</dbReference>
<reference evidence="3 4" key="1">
    <citation type="submission" date="2020-10" db="EMBL/GenBank/DDBJ databases">
        <title>Genome sequencing of Lactobacillus mucosae KCTC 21011.</title>
        <authorList>
            <person name="Kim J."/>
        </authorList>
    </citation>
    <scope>NUCLEOTIDE SEQUENCE [LARGE SCALE GENOMIC DNA]</scope>
    <source>
        <strain evidence="3 4">LM011</strain>
    </source>
</reference>
<dbReference type="EMBL" id="CP062966">
    <property type="protein sequence ID" value="QOL69677.1"/>
    <property type="molecule type" value="Genomic_DNA"/>
</dbReference>
<feature type="domain" description="Fibronectin type-III" evidence="1">
    <location>
        <begin position="1"/>
        <end position="67"/>
    </location>
</feature>
<dbReference type="EMBL" id="CP062966">
    <property type="protein sequence ID" value="QOL69627.1"/>
    <property type="molecule type" value="Genomic_DNA"/>
</dbReference>
<organism evidence="3 4">
    <name type="scientific">Limosilactobacillus mucosae</name>
    <name type="common">Lactobacillus mucosae</name>
    <dbReference type="NCBI Taxonomy" id="97478"/>
    <lineage>
        <taxon>Bacteria</taxon>
        <taxon>Bacillati</taxon>
        <taxon>Bacillota</taxon>
        <taxon>Bacilli</taxon>
        <taxon>Lactobacillales</taxon>
        <taxon>Lactobacillaceae</taxon>
        <taxon>Limosilactobacillus</taxon>
    </lineage>
</organism>
<proteinExistence type="predicted"/>
<dbReference type="InterPro" id="IPR036116">
    <property type="entry name" value="FN3_sf"/>
</dbReference>
<dbReference type="InterPro" id="IPR041531">
    <property type="entry name" value="BppU_IgG"/>
</dbReference>
<dbReference type="SUPFAM" id="SSF49265">
    <property type="entry name" value="Fibronectin type III"/>
    <property type="match status" value="1"/>
</dbReference>
<dbReference type="Proteomes" id="UP000593929">
    <property type="component" value="Chromosome"/>
</dbReference>
<evidence type="ECO:0000313" key="3">
    <source>
        <dbReference type="EMBL" id="QOL69677.1"/>
    </source>
</evidence>
<dbReference type="Gene3D" id="2.60.40.10">
    <property type="entry name" value="Immunoglobulins"/>
    <property type="match status" value="1"/>
</dbReference>
<gene>
    <name evidence="2" type="ORF">LM011_09695</name>
    <name evidence="3" type="ORF">LM011_10000</name>
</gene>
<name>A0A7L9VQI4_LIMMU</name>
<evidence type="ECO:0000313" key="2">
    <source>
        <dbReference type="EMBL" id="QOL69627.1"/>
    </source>
</evidence>
<dbReference type="CDD" id="cd00063">
    <property type="entry name" value="FN3"/>
    <property type="match status" value="1"/>
</dbReference>
<dbReference type="Pfam" id="PF18667">
    <property type="entry name" value="BppU_IgG"/>
    <property type="match status" value="1"/>
</dbReference>
<evidence type="ECO:0000259" key="1">
    <source>
        <dbReference type="PROSITE" id="PS50853"/>
    </source>
</evidence>
<dbReference type="RefSeq" id="WP_056967880.1">
    <property type="nucleotide sequence ID" value="NZ_CBCRVQ010000010.1"/>
</dbReference>
<evidence type="ECO:0000313" key="4">
    <source>
        <dbReference type="Proteomes" id="UP000593929"/>
    </source>
</evidence>
<dbReference type="InterPro" id="IPR013783">
    <property type="entry name" value="Ig-like_fold"/>
</dbReference>
<sequence length="156" mass="17049">MQFRIEDSSTKNGAATLIATTSAKSYTITGLKPRTNYWFHVYSWNGIREGAGSWLAVNTHGIRIRVPTTLTVGTTYTVTYLEYPLGSVPIGTEPSGFFGGGNRQTLSVEVVSVANGISTLEILSSFDKFSDNKLMQRLDDGSFGVFDGVKAIYFKN</sequence>
<dbReference type="AlphaFoldDB" id="A0A7L9VQI4"/>
<accession>A0A7L9VQI4</accession>
<protein>
    <submittedName>
        <fullName evidence="3">Fibronectin type III domain-containing protein</fullName>
    </submittedName>
</protein>
<dbReference type="InterPro" id="IPR003961">
    <property type="entry name" value="FN3_dom"/>
</dbReference>